<dbReference type="AlphaFoldDB" id="A0A9D1A9T9"/>
<dbReference type="EMBL" id="DVGD01000153">
    <property type="protein sequence ID" value="HIR09755.1"/>
    <property type="molecule type" value="Genomic_DNA"/>
</dbReference>
<dbReference type="InterPro" id="IPR045735">
    <property type="entry name" value="Spore_III_AA_AAA+_ATPase"/>
</dbReference>
<gene>
    <name evidence="4" type="ORF">IAA70_05060</name>
</gene>
<evidence type="ECO:0000313" key="4">
    <source>
        <dbReference type="EMBL" id="HIR09755.1"/>
    </source>
</evidence>
<dbReference type="PANTHER" id="PTHR20953:SF3">
    <property type="entry name" value="P-LOOP CONTAINING NUCLEOSIDE TRIPHOSPHATE HYDROLASES SUPERFAMILY PROTEIN"/>
    <property type="match status" value="1"/>
</dbReference>
<reference evidence="4" key="2">
    <citation type="journal article" date="2021" name="PeerJ">
        <title>Extensive microbial diversity within the chicken gut microbiome revealed by metagenomics and culture.</title>
        <authorList>
            <person name="Gilroy R."/>
            <person name="Ravi A."/>
            <person name="Getino M."/>
            <person name="Pursley I."/>
            <person name="Horton D.L."/>
            <person name="Alikhan N.F."/>
            <person name="Baker D."/>
            <person name="Gharbi K."/>
            <person name="Hall N."/>
            <person name="Watson M."/>
            <person name="Adriaenssens E.M."/>
            <person name="Foster-Nyarko E."/>
            <person name="Jarju S."/>
            <person name="Secka A."/>
            <person name="Antonio M."/>
            <person name="Oren A."/>
            <person name="Chaudhuri R.R."/>
            <person name="La Ragione R."/>
            <person name="Hildebrand F."/>
            <person name="Pallen M.J."/>
        </authorList>
    </citation>
    <scope>NUCLEOTIDE SEQUENCE</scope>
    <source>
        <strain evidence="4">ChiHjej9B8-7071</strain>
    </source>
</reference>
<proteinExistence type="predicted"/>
<dbReference type="PANTHER" id="PTHR20953">
    <property type="entry name" value="KINASE-RELATED"/>
    <property type="match status" value="1"/>
</dbReference>
<evidence type="ECO:0000256" key="2">
    <source>
        <dbReference type="ARBA" id="ARBA00022840"/>
    </source>
</evidence>
<comment type="caution">
    <text evidence="4">The sequence shown here is derived from an EMBL/GenBank/DDBJ whole genome shotgun (WGS) entry which is preliminary data.</text>
</comment>
<dbReference type="InterPro" id="IPR003593">
    <property type="entry name" value="AAA+_ATPase"/>
</dbReference>
<sequence>MQPMNLIAGLLPAGYLPALERIWKKHPEEVRLGTGRPVRVLAAGREEAIFPPLTQFQLEDVLQRACRFSAYAHQDTLRQGYVTLEGGHRLGVCGFGVVQQGVVHTIRSPTSLVLRIARAVPGCAEGLFPALTDSALILGPPGAGKTTLLRDAVRLLSDQGRLRVGLADERGEVSASTGQGAALEVGQRTDVMVNVPKAEAVMMLLRTMSPQWIALDEITAPEDIEALDRAAYCGVKLLATAHGDSLSDLTRRPLYHKLLARGVFSQVVLLSPDKSYQIHSLLGEHKRMEEMP</sequence>
<accession>A0A9D1A9T9</accession>
<reference evidence="4" key="1">
    <citation type="submission" date="2020-10" db="EMBL/GenBank/DDBJ databases">
        <authorList>
            <person name="Gilroy R."/>
        </authorList>
    </citation>
    <scope>NUCLEOTIDE SEQUENCE</scope>
    <source>
        <strain evidence="4">ChiHjej9B8-7071</strain>
    </source>
</reference>
<dbReference type="GO" id="GO:0005524">
    <property type="term" value="F:ATP binding"/>
    <property type="evidence" value="ECO:0007669"/>
    <property type="project" value="UniProtKB-KW"/>
</dbReference>
<protein>
    <submittedName>
        <fullName evidence="4">Stage III sporulation protein AB</fullName>
    </submittedName>
</protein>
<keyword evidence="2" id="KW-0067">ATP-binding</keyword>
<dbReference type="Gene3D" id="3.40.50.300">
    <property type="entry name" value="P-loop containing nucleotide triphosphate hydrolases"/>
    <property type="match status" value="1"/>
</dbReference>
<keyword evidence="1" id="KW-0547">Nucleotide-binding</keyword>
<dbReference type="SMART" id="SM00382">
    <property type="entry name" value="AAA"/>
    <property type="match status" value="1"/>
</dbReference>
<evidence type="ECO:0000256" key="1">
    <source>
        <dbReference type="ARBA" id="ARBA00022741"/>
    </source>
</evidence>
<organism evidence="4 5">
    <name type="scientific">Candidatus Avoscillospira stercoripullorum</name>
    <dbReference type="NCBI Taxonomy" id="2840709"/>
    <lineage>
        <taxon>Bacteria</taxon>
        <taxon>Bacillati</taxon>
        <taxon>Bacillota</taxon>
        <taxon>Clostridia</taxon>
        <taxon>Eubacteriales</taxon>
        <taxon>Oscillospiraceae</taxon>
        <taxon>Oscillospiraceae incertae sedis</taxon>
        <taxon>Candidatus Avoscillospira</taxon>
    </lineage>
</organism>
<feature type="domain" description="AAA+ ATPase" evidence="3">
    <location>
        <begin position="131"/>
        <end position="264"/>
    </location>
</feature>
<dbReference type="Proteomes" id="UP000824258">
    <property type="component" value="Unassembled WGS sequence"/>
</dbReference>
<dbReference type="SUPFAM" id="SSF52540">
    <property type="entry name" value="P-loop containing nucleoside triphosphate hydrolases"/>
    <property type="match status" value="1"/>
</dbReference>
<dbReference type="InterPro" id="IPR027417">
    <property type="entry name" value="P-loop_NTPase"/>
</dbReference>
<dbReference type="Pfam" id="PF19568">
    <property type="entry name" value="Spore_III_AA"/>
    <property type="match status" value="1"/>
</dbReference>
<evidence type="ECO:0000313" key="5">
    <source>
        <dbReference type="Proteomes" id="UP000824258"/>
    </source>
</evidence>
<name>A0A9D1A9T9_9FIRM</name>
<evidence type="ECO:0000259" key="3">
    <source>
        <dbReference type="SMART" id="SM00382"/>
    </source>
</evidence>